<dbReference type="NCBIfam" id="TIGR00698">
    <property type="entry name" value="YeiH family putative sulfate export transporter"/>
    <property type="match status" value="1"/>
</dbReference>
<comment type="subcellular location">
    <subcellularLocation>
        <location evidence="1">Cell membrane</location>
        <topology evidence="1">Multi-pass membrane protein</topology>
    </subcellularLocation>
</comment>
<feature type="transmembrane region" description="Helical" evidence="7">
    <location>
        <begin position="215"/>
        <end position="235"/>
    </location>
</feature>
<dbReference type="InterPro" id="IPR018383">
    <property type="entry name" value="UPF0324_pro"/>
</dbReference>
<keyword evidence="6 7" id="KW-0472">Membrane</keyword>
<dbReference type="InterPro" id="IPR004630">
    <property type="entry name" value="UPF0324_YeiH-like"/>
</dbReference>
<feature type="transmembrane region" description="Helical" evidence="7">
    <location>
        <begin position="277"/>
        <end position="295"/>
    </location>
</feature>
<dbReference type="GO" id="GO:0005886">
    <property type="term" value="C:plasma membrane"/>
    <property type="evidence" value="ECO:0007669"/>
    <property type="project" value="UniProtKB-SubCell"/>
</dbReference>
<proteinExistence type="inferred from homology"/>
<dbReference type="Proteomes" id="UP000472320">
    <property type="component" value="Unassembled WGS sequence"/>
</dbReference>
<comment type="caution">
    <text evidence="8">The sequence shown here is derived from an EMBL/GenBank/DDBJ whole genome shotgun (WGS) entry which is preliminary data.</text>
</comment>
<dbReference type="Pfam" id="PF03601">
    <property type="entry name" value="Cons_hypoth698"/>
    <property type="match status" value="1"/>
</dbReference>
<sequence length="333" mass="34352">MKKTLCGIGTPFMLAALATVALPALGLARYGISSLTLAMFAGALVGNVVPGLSAGPLVPGFRFVQRRVLRLGVMLYGLNLSVAQIVSAGSRGIWIDLLMVCSTLGLGWLIGTRLLGLDRETTLLASAGSAICGAAAIVATAPALKMNEQREVAATASAVAAVIVFGTVAIFVYPALYGWLGSDPAGFGAYIGSTVHEVAQVVAIGNLIGGDAEQVAVIVKMLRVVMLVPFVLFVGSRMAARSDGQGLSVPVPWFALGFLALAGVNSLHWIPPSATEGLKLLGTFCLTAAMAALGIDTNIGRLRQSGLKVFVLGLLLFVHLLVVGGAVNFWLLP</sequence>
<feature type="transmembrane region" description="Helical" evidence="7">
    <location>
        <begin position="307"/>
        <end position="331"/>
    </location>
</feature>
<keyword evidence="4 7" id="KW-0812">Transmembrane</keyword>
<keyword evidence="3" id="KW-1003">Cell membrane</keyword>
<keyword evidence="5 7" id="KW-1133">Transmembrane helix</keyword>
<feature type="transmembrane region" description="Helical" evidence="7">
    <location>
        <begin position="93"/>
        <end position="111"/>
    </location>
</feature>
<feature type="transmembrane region" description="Helical" evidence="7">
    <location>
        <begin position="247"/>
        <end position="271"/>
    </location>
</feature>
<dbReference type="AlphaFoldDB" id="A0A6L6QQ20"/>
<evidence type="ECO:0000256" key="1">
    <source>
        <dbReference type="ARBA" id="ARBA00004651"/>
    </source>
</evidence>
<protein>
    <submittedName>
        <fullName evidence="8">Putative sulfate exporter family transporter</fullName>
    </submittedName>
</protein>
<reference evidence="8 9" key="1">
    <citation type="submission" date="2019-11" db="EMBL/GenBank/DDBJ databases">
        <title>Type strains purchased from KCTC, JCM and DSMZ.</title>
        <authorList>
            <person name="Lu H."/>
        </authorList>
    </citation>
    <scope>NUCLEOTIDE SEQUENCE [LARGE SCALE GENOMIC DNA]</scope>
    <source>
        <strain evidence="8 9">JCM 31587</strain>
    </source>
</reference>
<dbReference type="PANTHER" id="PTHR30106">
    <property type="entry name" value="INNER MEMBRANE PROTEIN YEIH-RELATED"/>
    <property type="match status" value="1"/>
</dbReference>
<feature type="transmembrane region" description="Helical" evidence="7">
    <location>
        <begin position="68"/>
        <end position="87"/>
    </location>
</feature>
<dbReference type="OrthoDB" id="9805703at2"/>
<organism evidence="8 9">
    <name type="scientific">Massilia eburnea</name>
    <dbReference type="NCBI Taxonomy" id="1776165"/>
    <lineage>
        <taxon>Bacteria</taxon>
        <taxon>Pseudomonadati</taxon>
        <taxon>Pseudomonadota</taxon>
        <taxon>Betaproteobacteria</taxon>
        <taxon>Burkholderiales</taxon>
        <taxon>Oxalobacteraceae</taxon>
        <taxon>Telluria group</taxon>
        <taxon>Massilia</taxon>
    </lineage>
</organism>
<feature type="transmembrane region" description="Helical" evidence="7">
    <location>
        <begin position="38"/>
        <end position="61"/>
    </location>
</feature>
<evidence type="ECO:0000256" key="4">
    <source>
        <dbReference type="ARBA" id="ARBA00022692"/>
    </source>
</evidence>
<evidence type="ECO:0000256" key="3">
    <source>
        <dbReference type="ARBA" id="ARBA00022475"/>
    </source>
</evidence>
<accession>A0A6L6QQ20</accession>
<dbReference type="PANTHER" id="PTHR30106:SF2">
    <property type="entry name" value="UPF0324 INNER MEMBRANE PROTEIN YEIH"/>
    <property type="match status" value="1"/>
</dbReference>
<evidence type="ECO:0000256" key="5">
    <source>
        <dbReference type="ARBA" id="ARBA00022989"/>
    </source>
</evidence>
<evidence type="ECO:0000313" key="9">
    <source>
        <dbReference type="Proteomes" id="UP000472320"/>
    </source>
</evidence>
<feature type="transmembrane region" description="Helical" evidence="7">
    <location>
        <begin position="123"/>
        <end position="144"/>
    </location>
</feature>
<evidence type="ECO:0000256" key="6">
    <source>
        <dbReference type="ARBA" id="ARBA00023136"/>
    </source>
</evidence>
<name>A0A6L6QQ20_9BURK</name>
<dbReference type="EMBL" id="WNKX01000027">
    <property type="protein sequence ID" value="MTW13776.1"/>
    <property type="molecule type" value="Genomic_DNA"/>
</dbReference>
<comment type="similarity">
    <text evidence="2">Belongs to the UPF0324 family.</text>
</comment>
<evidence type="ECO:0000313" key="8">
    <source>
        <dbReference type="EMBL" id="MTW13776.1"/>
    </source>
</evidence>
<keyword evidence="9" id="KW-1185">Reference proteome</keyword>
<feature type="transmembrane region" description="Helical" evidence="7">
    <location>
        <begin position="187"/>
        <end position="209"/>
    </location>
</feature>
<gene>
    <name evidence="8" type="ORF">GM658_24495</name>
</gene>
<evidence type="ECO:0000256" key="7">
    <source>
        <dbReference type="SAM" id="Phobius"/>
    </source>
</evidence>
<feature type="transmembrane region" description="Helical" evidence="7">
    <location>
        <begin position="156"/>
        <end position="180"/>
    </location>
</feature>
<evidence type="ECO:0000256" key="2">
    <source>
        <dbReference type="ARBA" id="ARBA00007977"/>
    </source>
</evidence>